<evidence type="ECO:0000256" key="1">
    <source>
        <dbReference type="SAM" id="MobiDB-lite"/>
    </source>
</evidence>
<dbReference type="SUPFAM" id="SSF52540">
    <property type="entry name" value="P-loop containing nucleoside triphosphate hydrolases"/>
    <property type="match status" value="1"/>
</dbReference>
<dbReference type="InterPro" id="IPR054732">
    <property type="entry name" value="NCAB2"/>
</dbReference>
<dbReference type="Gene3D" id="3.40.50.300">
    <property type="entry name" value="P-loop containing nucleotide triphosphate hydrolases"/>
    <property type="match status" value="1"/>
</dbReference>
<dbReference type="Proteomes" id="UP000662259">
    <property type="component" value="Unassembled WGS sequence"/>
</dbReference>
<evidence type="ECO:0000259" key="2">
    <source>
        <dbReference type="Pfam" id="PF22726"/>
    </source>
</evidence>
<organism evidence="3 4">
    <name type="scientific">Rhizobium leguminosarum bv. viciae</name>
    <dbReference type="NCBI Taxonomy" id="387"/>
    <lineage>
        <taxon>Bacteria</taxon>
        <taxon>Pseudomonadati</taxon>
        <taxon>Pseudomonadota</taxon>
        <taxon>Alphaproteobacteria</taxon>
        <taxon>Hyphomicrobiales</taxon>
        <taxon>Rhizobiaceae</taxon>
        <taxon>Rhizobium/Agrobacterium group</taxon>
        <taxon>Rhizobium</taxon>
    </lineage>
</organism>
<feature type="region of interest" description="Disordered" evidence="1">
    <location>
        <begin position="1390"/>
        <end position="1412"/>
    </location>
</feature>
<proteinExistence type="predicted"/>
<accession>A0A8I2KHX0</accession>
<feature type="domain" description="NACHT C-terminal Alpha/Beta 2" evidence="2">
    <location>
        <begin position="1331"/>
        <end position="1408"/>
    </location>
</feature>
<dbReference type="Pfam" id="PF22726">
    <property type="entry name" value="NCAB2"/>
    <property type="match status" value="1"/>
</dbReference>
<sequence length="1412" mass="157432">MQTVRKLHIFLTGEIIRYDRNQTAAERSAFDNGLWLCAIHAHIIDHDEEHFTAELLHEWKRGAEERAFRQLVSGEGHASILSSREELEEGLRDLRSQLGLPREQDLNWLRERILAGAVTQIEAFEAAPAWPRTPVKLELAAKTSDRQEVLDADRLLNVVLAVQKVLIVSGPGTGKTTTLLQAARLILEHGLTAPFVPLAEWAESNADLLSWIVGRHGYEGLHVNHLKVLAHHGEVVLFLDGWNEVPASSRRRLIKELDGLQRDFPLLNIIMSSRREALEMPLKARRIDVLPLSEKQQIEMARGLTGGAGLRVLDAAWRTEGLRELVAIPLYLRSLLASSDIGTLPETKEEVLRRMVDAHEAEPANADLFQRELLGFQRRYLSSLATKAQREQRATLNTDDARSAVAAVNRALLAEGETSAPPNAQDVLSRLIDAHSLVQNDELLGFQHQQILEWFASIDLEIVLRNSDGALTLDHTIVTECLNEAAWTETILFASERMSRSNIDGATAIAGVVEILLQIDPLFAAAVIKRSGPALWDVAGETIMTFARTWHASGEIDRSLAFMMQTGRAEFADVLWPLIASQDHQVRSHTIQLVRRFSPSVLGNYLRDEYSSLSDQTRGSLLEDLSYHGDSSGLDAALELALSEPSVSIRFQAFSGFFFRGATTRLGELIRQSGPELADMIVQRGYLDAIQDETLLADLNVRKKDLAATRTPIDRLAAAGSSPPDEETREAVLEALKDRDFSFNDQAAYVLDELAGKMPITVAAALRWRLEHGLDLPFRPFKYLEAETPSDSGPLPAMLLAEEIAGDTAEYAAFLVGIETVKTILARLLAARREFRASNFRTEGAYAPVRKLEEALESTRASLFFEALQEYSHGCAPAQIEDLCAIITSHGRHHDREDLPLTSEQATALVVLLNGWAQQLLVDGANRHYLGALARAMRRLAHPDQVGVLAHMLAADLRELSLARTRFQRDRRDEAALDEMRWSHSRDYRLALTAVGTAEAEAVLIDYLQDPEFGVEAAVGLQVIWLERNEPQVRKAFQTWPDFEKATINQSRERDITASSAQAILSAAELARADGSAEGQLRAMKLAGCAALLPHGNRVDFFRELLSTDVGANAKLDLATKMFAGGLIVPTSAIRGSLEQVVEKLAEEKWLTDDRFGDIIGWVKLLPFSDRPDETLDTIDFVTSRIQLPWLRIRDILWIMRYTSESQRIGLLRGFTERFPELASTYELYMAMANPKGPTLDFLEELASGRYGSGAMERGAPWDFPQTVYHALPADERERLLDRFTAARDQSSKEFAALLILAGSDHKAFVALAADGVGRRAIGRNWWSVQQHLLYDHQPIGGSGNHFELIPRDLHWLRRGLFDLTRSHDVEARAYASRCLNAIDKERDKEGIEVGPRHPDIASGRPWPAVTN</sequence>
<dbReference type="EMBL" id="WIEZ01000019">
    <property type="protein sequence ID" value="NKM48928.1"/>
    <property type="molecule type" value="Genomic_DNA"/>
</dbReference>
<comment type="caution">
    <text evidence="3">The sequence shown here is derived from an EMBL/GenBank/DDBJ whole genome shotgun (WGS) entry which is preliminary data.</text>
</comment>
<evidence type="ECO:0000313" key="4">
    <source>
        <dbReference type="Proteomes" id="UP000662259"/>
    </source>
</evidence>
<dbReference type="InterPro" id="IPR027417">
    <property type="entry name" value="P-loop_NTPase"/>
</dbReference>
<feature type="compositionally biased region" description="Basic and acidic residues" evidence="1">
    <location>
        <begin position="1390"/>
        <end position="1400"/>
    </location>
</feature>
<evidence type="ECO:0000313" key="3">
    <source>
        <dbReference type="EMBL" id="NKM48928.1"/>
    </source>
</evidence>
<gene>
    <name evidence="3" type="ORF">GFL91_29160</name>
</gene>
<reference evidence="3" key="1">
    <citation type="submission" date="2019-10" db="EMBL/GenBank/DDBJ databases">
        <title>Rhizobium leguminosarum symbiovar viciae collection.</title>
        <authorList>
            <person name="Boivin S."/>
            <person name="Lepetit M."/>
        </authorList>
    </citation>
    <scope>NUCLEOTIDE SEQUENCE</scope>
    <source>
        <strain evidence="3">L143</strain>
    </source>
</reference>
<protein>
    <recommendedName>
        <fullName evidence="2">NACHT C-terminal Alpha/Beta 2 domain-containing protein</fullName>
    </recommendedName>
</protein>
<dbReference type="RefSeq" id="WP_168277115.1">
    <property type="nucleotide sequence ID" value="NZ_WIEZ01000019.1"/>
</dbReference>
<name>A0A8I2KHX0_RHILV</name>